<dbReference type="SUPFAM" id="SSF47413">
    <property type="entry name" value="lambda repressor-like DNA-binding domains"/>
    <property type="match status" value="1"/>
</dbReference>
<evidence type="ECO:0000313" key="1">
    <source>
        <dbReference type="EMBL" id="SCG80993.1"/>
    </source>
</evidence>
<gene>
    <name evidence="1" type="ORF">GA0070623_5365</name>
</gene>
<dbReference type="EMBL" id="LT607752">
    <property type="protein sequence ID" value="SCG80993.1"/>
    <property type="molecule type" value="Genomic_DNA"/>
</dbReference>
<keyword evidence="2" id="KW-1185">Reference proteome</keyword>
<protein>
    <recommendedName>
        <fullName evidence="3">Helix-turn-helix domain-containing protein</fullName>
    </recommendedName>
</protein>
<reference evidence="2" key="1">
    <citation type="submission" date="2016-06" db="EMBL/GenBank/DDBJ databases">
        <authorList>
            <person name="Varghese N."/>
            <person name="Submissions Spin"/>
        </authorList>
    </citation>
    <scope>NUCLEOTIDE SEQUENCE [LARGE SCALE GENOMIC DNA]</scope>
    <source>
        <strain evidence="2">DSM 44983</strain>
    </source>
</reference>
<dbReference type="GO" id="GO:0003677">
    <property type="term" value="F:DNA binding"/>
    <property type="evidence" value="ECO:0007669"/>
    <property type="project" value="InterPro"/>
</dbReference>
<dbReference type="InterPro" id="IPR010982">
    <property type="entry name" value="Lambda_DNA-bd_dom_sf"/>
</dbReference>
<evidence type="ECO:0000313" key="2">
    <source>
        <dbReference type="Proteomes" id="UP000198226"/>
    </source>
</evidence>
<proteinExistence type="predicted"/>
<dbReference type="Gene3D" id="1.10.260.40">
    <property type="entry name" value="lambda repressor-like DNA-binding domains"/>
    <property type="match status" value="1"/>
</dbReference>
<dbReference type="Proteomes" id="UP000198226">
    <property type="component" value="Chromosome I"/>
</dbReference>
<organism evidence="1 2">
    <name type="scientific">Micromonospora rifamycinica</name>
    <dbReference type="NCBI Taxonomy" id="291594"/>
    <lineage>
        <taxon>Bacteria</taxon>
        <taxon>Bacillati</taxon>
        <taxon>Actinomycetota</taxon>
        <taxon>Actinomycetes</taxon>
        <taxon>Micromonosporales</taxon>
        <taxon>Micromonosporaceae</taxon>
        <taxon>Micromonospora</taxon>
    </lineage>
</organism>
<evidence type="ECO:0008006" key="3">
    <source>
        <dbReference type="Google" id="ProtNLM"/>
    </source>
</evidence>
<dbReference type="CDD" id="cd00093">
    <property type="entry name" value="HTH_XRE"/>
    <property type="match status" value="1"/>
</dbReference>
<name>A0A1C5KDY4_9ACTN</name>
<dbReference type="InterPro" id="IPR001387">
    <property type="entry name" value="Cro/C1-type_HTH"/>
</dbReference>
<sequence length="514" mass="56478">MITLDVGLDRPRLARLPVTSANCPRCGGRLARDNDSGRCAPCQAAERDRLSAPPEVPTSFWDHQPVRQALASRHFGRAIRAYRCHPYHGRHPLPQTVVAGWMGITQAQLSRIENGPPVVHLDRLAHWAKILGIPGVLLWFSLPGARPSSTTNFGPVPGRDCHDHGDLETTPVSLEPSTKGVVTTDRRQFHALAALAGVGSVSNVGFFATLADQSPSIGLEHVRLAGSLVKEFRDADAATGANQLCDIAIHVHGRLASWAAEALYSRDVGEALQASLADLAVETAWLAHDAERRAAVRPYLHEAITRARLADDLQVEARAFTQLALHTWNSRPTESLHCADAAFRISAGWATPRLRTLLHLRRACAFAVLKDHGAFEREMRNARQQLERGPHQEDPDFVHFVNAQEVQGLEALSFLSLDQPGRAAKALRDAIANGSPTHRRNQVYYRVRLIEATYRAGDVSEAARMAVDLLPEVRQMNSGRVTRHMADIRSTVGRLPRQTAPVRDFIEAFDGVAV</sequence>
<dbReference type="AlphaFoldDB" id="A0A1C5KDY4"/>
<accession>A0A1C5KDY4</accession>